<feature type="region of interest" description="Disordered" evidence="1">
    <location>
        <begin position="43"/>
        <end position="99"/>
    </location>
</feature>
<dbReference type="EMBL" id="JANPWB010000006">
    <property type="protein sequence ID" value="KAJ1177733.1"/>
    <property type="molecule type" value="Genomic_DNA"/>
</dbReference>
<evidence type="ECO:0000313" key="2">
    <source>
        <dbReference type="EMBL" id="KAJ1177733.1"/>
    </source>
</evidence>
<comment type="caution">
    <text evidence="2">The sequence shown here is derived from an EMBL/GenBank/DDBJ whole genome shotgun (WGS) entry which is preliminary data.</text>
</comment>
<keyword evidence="3" id="KW-1185">Reference proteome</keyword>
<reference evidence="2" key="1">
    <citation type="journal article" date="2022" name="bioRxiv">
        <title>Sequencing and chromosome-scale assembly of the giantPleurodeles waltlgenome.</title>
        <authorList>
            <person name="Brown T."/>
            <person name="Elewa A."/>
            <person name="Iarovenko S."/>
            <person name="Subramanian E."/>
            <person name="Araus A.J."/>
            <person name="Petzold A."/>
            <person name="Susuki M."/>
            <person name="Suzuki K.-i.T."/>
            <person name="Hayashi T."/>
            <person name="Toyoda A."/>
            <person name="Oliveira C."/>
            <person name="Osipova E."/>
            <person name="Leigh N.D."/>
            <person name="Simon A."/>
            <person name="Yun M.H."/>
        </authorList>
    </citation>
    <scope>NUCLEOTIDE SEQUENCE</scope>
    <source>
        <strain evidence="2">20211129_DDA</strain>
        <tissue evidence="2">Liver</tissue>
    </source>
</reference>
<name>A0AAV7TMT2_PLEWA</name>
<evidence type="ECO:0000256" key="1">
    <source>
        <dbReference type="SAM" id="MobiDB-lite"/>
    </source>
</evidence>
<protein>
    <submittedName>
        <fullName evidence="2">Uncharacterized protein</fullName>
    </submittedName>
</protein>
<sequence length="99" mass="9954">MTWFRTYGGIGEPQRYPPDPCLVWRGKKGLHGPELGAQLGSLVPGPVPGPEGVTTVGGLQDGSPTPGAQRGGHCNSGLQGAHGSGALTGLTDEETGHGA</sequence>
<dbReference type="Proteomes" id="UP001066276">
    <property type="component" value="Chromosome 3_2"/>
</dbReference>
<evidence type="ECO:0000313" key="3">
    <source>
        <dbReference type="Proteomes" id="UP001066276"/>
    </source>
</evidence>
<organism evidence="2 3">
    <name type="scientific">Pleurodeles waltl</name>
    <name type="common">Iberian ribbed newt</name>
    <dbReference type="NCBI Taxonomy" id="8319"/>
    <lineage>
        <taxon>Eukaryota</taxon>
        <taxon>Metazoa</taxon>
        <taxon>Chordata</taxon>
        <taxon>Craniata</taxon>
        <taxon>Vertebrata</taxon>
        <taxon>Euteleostomi</taxon>
        <taxon>Amphibia</taxon>
        <taxon>Batrachia</taxon>
        <taxon>Caudata</taxon>
        <taxon>Salamandroidea</taxon>
        <taxon>Salamandridae</taxon>
        <taxon>Pleurodelinae</taxon>
        <taxon>Pleurodeles</taxon>
    </lineage>
</organism>
<gene>
    <name evidence="2" type="ORF">NDU88_002985</name>
</gene>
<dbReference type="AlphaFoldDB" id="A0AAV7TMT2"/>
<accession>A0AAV7TMT2</accession>
<proteinExistence type="predicted"/>